<evidence type="ECO:0000259" key="10">
    <source>
        <dbReference type="PROSITE" id="PS51194"/>
    </source>
</evidence>
<dbReference type="InterPro" id="IPR011545">
    <property type="entry name" value="DEAD/DEAH_box_helicase_dom"/>
</dbReference>
<dbReference type="GO" id="GO:0005730">
    <property type="term" value="C:nucleolus"/>
    <property type="evidence" value="ECO:0000318"/>
    <property type="project" value="GO_Central"/>
</dbReference>
<name>A0A2C9WNK4_MANES</name>
<feature type="domain" description="Helicase ATP-binding" evidence="9">
    <location>
        <begin position="283"/>
        <end position="475"/>
    </location>
</feature>
<sequence length="1328" mass="148753">MQRDKMEVHMENSCLEGDSNVLVLPAKKRSKRKSMNQKNEAVERKNNPKLSKSQERKLMKLEQEKEKAFLLAHSIETLEKYKIPEDAFSLLRSSRNISRVETVKEKRRMAVQFSKAGLEVSHSDQFFKTCFDGASYETEDESKSISEHRNDHVQPMVTETEVDASHSLVISQELGSCKQLNLKSGSVSGFSTEEAPGQDNYKHVREDSMDFSPASCPHDSTKASDLMGKSDESSIVGLGGSNVLRCYPQSHFTPPTVVHVVRPNEVEEKRKDLPIVMMEQEIMEAINGHSTVIICGETGCGKTTQVPQFLYEAGFGSNQSVARGGIIGVTQPRRVAVLATARRVAYELGLHLGKEVGFQVRHDKRIGDNCTIKFMTDGILLREAQNDFLLKRYSVIILDEAHERSVNTDILIGMLCRAIPLRQKIYEDQQQMLLSGQSINPENMVFPLKLVLMSATMRVEDFVSGRRLFHNPPVIEVPTRQYPVTIHFSKRTEIVDYIGQAYKKVLSIHKRLPQGGILVFVTGQREVEFLCQKLRKASKKLIANTAEGNIGCEASTTFEMNSTEEINMKDINEAFEIQGDSSNQQSERFSSNEKELPYSNEDESDVSYDSETESELEIVGDDGNSGDQSIAENDGNLLGVLGEEGSLTSLKAAFEALAGKTASDPNSEEKQIPFMPEELLEQSNHFVVKNNGGNKGVSLGALRVLPLYAMLPAAAQLQVFEGVKEGERLVVVATNVAETSLTIPGIKYVVDTGREKVKNYNPSNGMETYEIQWISKASAAQRAGRAGRTGPGHCYRLYSSAVFNNIFPDFSCAEISKVPVDSIVLVLKSMSINKVANFPFPTPPDSTALIEAEKCLKTLEALDDNGRLTALGKAMAHFPMSPRHSRMLLTVIQIMRKVKIYARANLVLGYAVAAAAALSMTNPFLVEFGGSNDNSSGLEKDGTSDSLGNEKNLDKREKLRRKKLKEKAKLSRVKFSNPTSDALTIAYALQCFELCNNPVEFCSENALHLKTMEEMSKLRKQLLQLVFNQNVNHGYDQEFSWMHGTVGDVEQAWRVSFSKNPLLLNEEELLGQAICAGWADRVAKRVRAYSKSSEGDRKVNSVRYEASGVKENVFLHRWSSIANSAPEFLVYSELLNTKRPYIHGATSVKSEWLVKYARSLCSVSTVEDPKPFYDPQTDQTYCWTSPTFTPCLWQLPLYSVPVSNDVERVRVFAYALLEGHVLPCFRSVRKFMAARPSIILDREAVGGRRVGDLLFRLQNKSIDSCAMLSEVWKENPDELHAEILHWFKKSFHNNFGTLWSQMHVEVQLGPYERFPKKVKKDKGNKHFV</sequence>
<dbReference type="GO" id="GO:0000462">
    <property type="term" value="P:maturation of SSU-rRNA from tricistronic rRNA transcript (SSU-rRNA, 5.8S rRNA, LSU-rRNA)"/>
    <property type="evidence" value="ECO:0000318"/>
    <property type="project" value="GO_Central"/>
</dbReference>
<dbReference type="SMART" id="SM00490">
    <property type="entry name" value="HELICc"/>
    <property type="match status" value="1"/>
</dbReference>
<feature type="compositionally biased region" description="Basic residues" evidence="8">
    <location>
        <begin position="26"/>
        <end position="35"/>
    </location>
</feature>
<dbReference type="Pfam" id="PF21010">
    <property type="entry name" value="HA2_C"/>
    <property type="match status" value="1"/>
</dbReference>
<evidence type="ECO:0000256" key="7">
    <source>
        <dbReference type="ARBA" id="ARBA00047984"/>
    </source>
</evidence>
<dbReference type="EC" id="3.6.4.13" evidence="2"/>
<evidence type="ECO:0000256" key="5">
    <source>
        <dbReference type="ARBA" id="ARBA00022806"/>
    </source>
</evidence>
<feature type="domain" description="Helicase C-terminal" evidence="10">
    <location>
        <begin position="649"/>
        <end position="831"/>
    </location>
</feature>
<evidence type="ECO:0000256" key="8">
    <source>
        <dbReference type="SAM" id="MobiDB-lite"/>
    </source>
</evidence>
<dbReference type="InterPro" id="IPR007502">
    <property type="entry name" value="Helicase-assoc_dom"/>
</dbReference>
<dbReference type="FunFam" id="3.40.50.300:FF:000637">
    <property type="entry name" value="ATP-dependent RNA helicase DHX37/DHR1"/>
    <property type="match status" value="1"/>
</dbReference>
<dbReference type="GO" id="GO:0004386">
    <property type="term" value="F:helicase activity"/>
    <property type="evidence" value="ECO:0000318"/>
    <property type="project" value="GO_Central"/>
</dbReference>
<feature type="compositionally biased region" description="Basic and acidic residues" evidence="8">
    <location>
        <begin position="40"/>
        <end position="54"/>
    </location>
</feature>
<dbReference type="PANTHER" id="PTHR18934">
    <property type="entry name" value="ATP-DEPENDENT RNA HELICASE"/>
    <property type="match status" value="1"/>
</dbReference>
<dbReference type="Pfam" id="PF07717">
    <property type="entry name" value="OB_NTP_bind"/>
    <property type="match status" value="1"/>
</dbReference>
<dbReference type="Gramene" id="Manes.01G223000.1.v8.1">
    <property type="protein sequence ID" value="Manes.01G223000.1.v8.1.CDS"/>
    <property type="gene ID" value="Manes.01G223000.v8.1"/>
</dbReference>
<accession>A0A2C9WNK4</accession>
<evidence type="ECO:0000313" key="11">
    <source>
        <dbReference type="EMBL" id="OAY61867.1"/>
    </source>
</evidence>
<dbReference type="InterPro" id="IPR048333">
    <property type="entry name" value="HA2_WH"/>
</dbReference>
<dbReference type="InterPro" id="IPR011709">
    <property type="entry name" value="DEAD-box_helicase_OB_fold"/>
</dbReference>
<dbReference type="Pfam" id="PF23362">
    <property type="entry name" value="DHX37_C"/>
    <property type="match status" value="1"/>
</dbReference>
<dbReference type="PANTHER" id="PTHR18934:SF99">
    <property type="entry name" value="ATP-DEPENDENT RNA HELICASE DHX37-RELATED"/>
    <property type="match status" value="1"/>
</dbReference>
<dbReference type="InterPro" id="IPR056371">
    <property type="entry name" value="DHX37-like_C"/>
</dbReference>
<dbReference type="InterPro" id="IPR002464">
    <property type="entry name" value="DNA/RNA_helicase_DEAH_CS"/>
</dbReference>
<dbReference type="InterPro" id="IPR001650">
    <property type="entry name" value="Helicase_C-like"/>
</dbReference>
<keyword evidence="12" id="KW-1185">Reference proteome</keyword>
<dbReference type="STRING" id="3983.A0A2C9WNK4"/>
<comment type="catalytic activity">
    <reaction evidence="7">
        <text>ATP + H2O = ADP + phosphate + H(+)</text>
        <dbReference type="Rhea" id="RHEA:13065"/>
        <dbReference type="ChEBI" id="CHEBI:15377"/>
        <dbReference type="ChEBI" id="CHEBI:15378"/>
        <dbReference type="ChEBI" id="CHEBI:30616"/>
        <dbReference type="ChEBI" id="CHEBI:43474"/>
        <dbReference type="ChEBI" id="CHEBI:456216"/>
        <dbReference type="EC" id="3.6.4.13"/>
    </reaction>
</comment>
<keyword evidence="4" id="KW-0378">Hydrolase</keyword>
<dbReference type="PROSITE" id="PS00690">
    <property type="entry name" value="DEAH_ATP_HELICASE"/>
    <property type="match status" value="1"/>
</dbReference>
<dbReference type="OrthoDB" id="10253254at2759"/>
<evidence type="ECO:0000256" key="6">
    <source>
        <dbReference type="ARBA" id="ARBA00022840"/>
    </source>
</evidence>
<evidence type="ECO:0000313" key="12">
    <source>
        <dbReference type="Proteomes" id="UP000091857"/>
    </source>
</evidence>
<dbReference type="Gene3D" id="3.40.50.300">
    <property type="entry name" value="P-loop containing nucleotide triphosphate hydrolases"/>
    <property type="match status" value="3"/>
</dbReference>
<feature type="region of interest" description="Disordered" evidence="8">
    <location>
        <begin position="935"/>
        <end position="956"/>
    </location>
</feature>
<proteinExistence type="inferred from homology"/>
<comment type="caution">
    <text evidence="11">The sequence shown here is derived from an EMBL/GenBank/DDBJ whole genome shotgun (WGS) entry which is preliminary data.</text>
</comment>
<dbReference type="EMBL" id="CM004387">
    <property type="protein sequence ID" value="OAY61867.1"/>
    <property type="molecule type" value="Genomic_DNA"/>
</dbReference>
<dbReference type="SMART" id="SM00847">
    <property type="entry name" value="HA2"/>
    <property type="match status" value="1"/>
</dbReference>
<dbReference type="Pfam" id="PF00271">
    <property type="entry name" value="Helicase_C"/>
    <property type="match status" value="1"/>
</dbReference>
<dbReference type="CDD" id="cd17982">
    <property type="entry name" value="DEXHc_DHX37"/>
    <property type="match status" value="1"/>
</dbReference>
<feature type="compositionally biased region" description="Polar residues" evidence="8">
    <location>
        <begin position="579"/>
        <end position="589"/>
    </location>
</feature>
<keyword evidence="5" id="KW-0347">Helicase</keyword>
<dbReference type="Pfam" id="PF00270">
    <property type="entry name" value="DEAD"/>
    <property type="match status" value="1"/>
</dbReference>
<evidence type="ECO:0000256" key="4">
    <source>
        <dbReference type="ARBA" id="ARBA00022801"/>
    </source>
</evidence>
<dbReference type="Pfam" id="PF04408">
    <property type="entry name" value="WHD_HA2"/>
    <property type="match status" value="1"/>
</dbReference>
<dbReference type="InterPro" id="IPR027417">
    <property type="entry name" value="P-loop_NTPase"/>
</dbReference>
<dbReference type="FunFam" id="3.40.50.300:FF:001764">
    <property type="entry name" value="ATP-dependent RNA helicase DEAH13"/>
    <property type="match status" value="1"/>
</dbReference>
<dbReference type="Gene3D" id="1.20.120.1080">
    <property type="match status" value="1"/>
</dbReference>
<dbReference type="GO" id="GO:0003723">
    <property type="term" value="F:RNA binding"/>
    <property type="evidence" value="ECO:0000318"/>
    <property type="project" value="GO_Central"/>
</dbReference>
<keyword evidence="6" id="KW-0067">ATP-binding</keyword>
<feature type="compositionally biased region" description="Acidic residues" evidence="8">
    <location>
        <begin position="600"/>
        <end position="620"/>
    </location>
</feature>
<evidence type="ECO:0000256" key="2">
    <source>
        <dbReference type="ARBA" id="ARBA00012552"/>
    </source>
</evidence>
<dbReference type="PROSITE" id="PS51192">
    <property type="entry name" value="HELICASE_ATP_BIND_1"/>
    <property type="match status" value="1"/>
</dbReference>
<evidence type="ECO:0000256" key="3">
    <source>
        <dbReference type="ARBA" id="ARBA00022741"/>
    </source>
</evidence>
<dbReference type="SUPFAM" id="SSF52540">
    <property type="entry name" value="P-loop containing nucleoside triphosphate hydrolases"/>
    <property type="match status" value="1"/>
</dbReference>
<evidence type="ECO:0000256" key="1">
    <source>
        <dbReference type="ARBA" id="ARBA00008792"/>
    </source>
</evidence>
<reference evidence="12" key="1">
    <citation type="journal article" date="2016" name="Nat. Biotechnol.">
        <title>Sequencing wild and cultivated cassava and related species reveals extensive interspecific hybridization and genetic diversity.</title>
        <authorList>
            <person name="Bredeson J.V."/>
            <person name="Lyons J.B."/>
            <person name="Prochnik S.E."/>
            <person name="Wu G.A."/>
            <person name="Ha C.M."/>
            <person name="Edsinger-Gonzales E."/>
            <person name="Grimwood J."/>
            <person name="Schmutz J."/>
            <person name="Rabbi I.Y."/>
            <person name="Egesi C."/>
            <person name="Nauluvula P."/>
            <person name="Lebot V."/>
            <person name="Ndunguru J."/>
            <person name="Mkamilo G."/>
            <person name="Bart R.S."/>
            <person name="Setter T.L."/>
            <person name="Gleadow R.M."/>
            <person name="Kulakow P."/>
            <person name="Ferguson M.E."/>
            <person name="Rounsley S."/>
            <person name="Rokhsar D.S."/>
        </authorList>
    </citation>
    <scope>NUCLEOTIDE SEQUENCE [LARGE SCALE GENOMIC DNA]</scope>
    <source>
        <strain evidence="12">cv. AM560-2</strain>
    </source>
</reference>
<dbReference type="Proteomes" id="UP000091857">
    <property type="component" value="Chromosome 1"/>
</dbReference>
<evidence type="ECO:0000259" key="9">
    <source>
        <dbReference type="PROSITE" id="PS51192"/>
    </source>
</evidence>
<organism evidence="11 12">
    <name type="scientific">Manihot esculenta</name>
    <name type="common">Cassava</name>
    <name type="synonym">Jatropha manihot</name>
    <dbReference type="NCBI Taxonomy" id="3983"/>
    <lineage>
        <taxon>Eukaryota</taxon>
        <taxon>Viridiplantae</taxon>
        <taxon>Streptophyta</taxon>
        <taxon>Embryophyta</taxon>
        <taxon>Tracheophyta</taxon>
        <taxon>Spermatophyta</taxon>
        <taxon>Magnoliopsida</taxon>
        <taxon>eudicotyledons</taxon>
        <taxon>Gunneridae</taxon>
        <taxon>Pentapetalae</taxon>
        <taxon>rosids</taxon>
        <taxon>fabids</taxon>
        <taxon>Malpighiales</taxon>
        <taxon>Euphorbiaceae</taxon>
        <taxon>Crotonoideae</taxon>
        <taxon>Manihoteae</taxon>
        <taxon>Manihot</taxon>
    </lineage>
</organism>
<feature type="region of interest" description="Disordered" evidence="8">
    <location>
        <begin position="19"/>
        <end position="54"/>
    </location>
</feature>
<dbReference type="SMART" id="SM00487">
    <property type="entry name" value="DEXDc"/>
    <property type="match status" value="1"/>
</dbReference>
<dbReference type="PROSITE" id="PS51194">
    <property type="entry name" value="HELICASE_CTER"/>
    <property type="match status" value="1"/>
</dbReference>
<gene>
    <name evidence="11" type="ORF">MANES_01G223000v8</name>
</gene>
<dbReference type="InterPro" id="IPR014001">
    <property type="entry name" value="Helicase_ATP-bd"/>
</dbReference>
<dbReference type="FunFam" id="1.20.120.1080:FF:000021">
    <property type="entry name" value="ATP-dependent RNA helicase DEAH13"/>
    <property type="match status" value="1"/>
</dbReference>
<dbReference type="CDD" id="cd18791">
    <property type="entry name" value="SF2_C_RHA"/>
    <property type="match status" value="1"/>
</dbReference>
<protein>
    <recommendedName>
        <fullName evidence="2">RNA helicase</fullName>
        <ecNumber evidence="2">3.6.4.13</ecNumber>
    </recommendedName>
</protein>
<dbReference type="GO" id="GO:0005524">
    <property type="term" value="F:ATP binding"/>
    <property type="evidence" value="ECO:0007669"/>
    <property type="project" value="UniProtKB-KW"/>
</dbReference>
<keyword evidence="3" id="KW-0547">Nucleotide-binding</keyword>
<dbReference type="GO" id="GO:0003724">
    <property type="term" value="F:RNA helicase activity"/>
    <property type="evidence" value="ECO:0007669"/>
    <property type="project" value="UniProtKB-EC"/>
</dbReference>
<comment type="similarity">
    <text evidence="1">Belongs to the DEAD box helicase family. DEAH subfamily.</text>
</comment>
<feature type="region of interest" description="Disordered" evidence="8">
    <location>
        <begin position="579"/>
        <end position="631"/>
    </location>
</feature>
<dbReference type="GO" id="GO:0016787">
    <property type="term" value="F:hydrolase activity"/>
    <property type="evidence" value="ECO:0007669"/>
    <property type="project" value="UniProtKB-KW"/>
</dbReference>